<comment type="caution">
    <text evidence="1">The sequence shown here is derived from an EMBL/GenBank/DDBJ whole genome shotgun (WGS) entry which is preliminary data.</text>
</comment>
<dbReference type="Proteomes" id="UP000297872">
    <property type="component" value="Unassembled WGS sequence"/>
</dbReference>
<dbReference type="RefSeq" id="WP_119227813.1">
    <property type="nucleotide sequence ID" value="NZ_SGVY01000059.1"/>
</dbReference>
<dbReference type="EMBL" id="SGVY01000059">
    <property type="protein sequence ID" value="TFH76087.1"/>
    <property type="molecule type" value="Genomic_DNA"/>
</dbReference>
<evidence type="ECO:0000313" key="2">
    <source>
        <dbReference type="Proteomes" id="UP000297872"/>
    </source>
</evidence>
<organism evidence="1 2">
    <name type="scientific">Segatella hominis</name>
    <dbReference type="NCBI Taxonomy" id="2518605"/>
    <lineage>
        <taxon>Bacteria</taxon>
        <taxon>Pseudomonadati</taxon>
        <taxon>Bacteroidota</taxon>
        <taxon>Bacteroidia</taxon>
        <taxon>Bacteroidales</taxon>
        <taxon>Prevotellaceae</taxon>
        <taxon>Segatella</taxon>
    </lineage>
</organism>
<reference evidence="1 2" key="1">
    <citation type="submission" date="2019-02" db="EMBL/GenBank/DDBJ databases">
        <title>Draft Genome Sequence of the Prevotella sp. BCRC 81118, Isolated from Human Feces.</title>
        <authorList>
            <person name="Huang C.-H."/>
        </authorList>
    </citation>
    <scope>NUCLEOTIDE SEQUENCE [LARGE SCALE GENOMIC DNA]</scope>
    <source>
        <strain evidence="1 2">BCRC 81118</strain>
    </source>
</reference>
<dbReference type="GeneID" id="302996575"/>
<dbReference type="AlphaFoldDB" id="A0A4Y8V7V8"/>
<proteinExistence type="predicted"/>
<evidence type="ECO:0000313" key="1">
    <source>
        <dbReference type="EMBL" id="TFH76087.1"/>
    </source>
</evidence>
<keyword evidence="2" id="KW-1185">Reference proteome</keyword>
<gene>
    <name evidence="1" type="ORF">EXN75_15030</name>
</gene>
<protein>
    <submittedName>
        <fullName evidence="1">Uncharacterized protein</fullName>
    </submittedName>
</protein>
<accession>A0A4Y8V7V8</accession>
<dbReference type="OrthoDB" id="1100210at2"/>
<sequence length="266" mass="31079">MEKEDIIKNILSVCNDMGVSFHKKVKTDKWKADIVVDYQNYKVAFNVCKNPRNIEETYTTMRKERVCGCWLVLSGMYNRFSLSKYPCFPVEDNSEGVQIHLSQVWEEKKTLLLSDFVSSLIQGKIRYAETMKVKYVDVRFYKIDCWKCGRTNDAYFVYKTISENGIETEGGIDIFNQTLVKGIRKFVDEHRKMDIALGEIKPRYSKTVNDSYMSFGCKYCDSLFGNFFINDTFMDVIYSARSLPKALVEIDEDMIVNANCWYKLKI</sequence>
<name>A0A4Y8V7V8_9BACT</name>